<evidence type="ECO:0000313" key="1">
    <source>
        <dbReference type="EMBL" id="EOH74178.1"/>
    </source>
</evidence>
<evidence type="ECO:0000313" key="3">
    <source>
        <dbReference type="Proteomes" id="UP000013877"/>
    </source>
</evidence>
<dbReference type="EMBL" id="AJAL01000021">
    <property type="protein sequence ID" value="EOH74178.1"/>
    <property type="molecule type" value="Genomic_DNA"/>
</dbReference>
<dbReference type="EMBL" id="ASWF01000001">
    <property type="protein sequence ID" value="EOT82314.1"/>
    <property type="molecule type" value="Genomic_DNA"/>
</dbReference>
<dbReference type="Proteomes" id="UP000013877">
    <property type="component" value="Unassembled WGS sequence"/>
</dbReference>
<accession>R2NT42</accession>
<evidence type="ECO:0000313" key="4">
    <source>
        <dbReference type="Proteomes" id="UP000014158"/>
    </source>
</evidence>
<reference evidence="1 3" key="1">
    <citation type="submission" date="2013-02" db="EMBL/GenBank/DDBJ databases">
        <title>The Genome Sequence of Enterococcus raffinosus ATCC_49464.</title>
        <authorList>
            <consortium name="The Broad Institute Genome Sequencing Platform"/>
            <consortium name="The Broad Institute Genome Sequencing Center for Infectious Disease"/>
            <person name="Earl A.M."/>
            <person name="Gilmore M.S."/>
            <person name="Lebreton F."/>
            <person name="Walker B."/>
            <person name="Young S.K."/>
            <person name="Zeng Q."/>
            <person name="Gargeya S."/>
            <person name="Fitzgerald M."/>
            <person name="Haas B."/>
            <person name="Abouelleil A."/>
            <person name="Alvarado L."/>
            <person name="Arachchi H.M."/>
            <person name="Berlin A.M."/>
            <person name="Chapman S.B."/>
            <person name="Dewar J."/>
            <person name="Goldberg J."/>
            <person name="Griggs A."/>
            <person name="Gujja S."/>
            <person name="Hansen M."/>
            <person name="Howarth C."/>
            <person name="Imamovic A."/>
            <person name="Larimer J."/>
            <person name="McCowan C."/>
            <person name="Murphy C."/>
            <person name="Neiman D."/>
            <person name="Pearson M."/>
            <person name="Priest M."/>
            <person name="Roberts A."/>
            <person name="Saif S."/>
            <person name="Shea T."/>
            <person name="Sisk P."/>
            <person name="Sykes S."/>
            <person name="Wortman J."/>
            <person name="Nusbaum C."/>
            <person name="Birren B."/>
        </authorList>
    </citation>
    <scope>NUCLEOTIDE SEQUENCE [LARGE SCALE GENOMIC DNA]</scope>
    <source>
        <strain evidence="1 3">ATCC 49464</strain>
    </source>
</reference>
<proteinExistence type="predicted"/>
<dbReference type="Proteomes" id="UP000014158">
    <property type="component" value="Unassembled WGS sequence"/>
</dbReference>
<dbReference type="HOGENOM" id="CLU_3327613_0_0_9"/>
<reference evidence="2 4" key="2">
    <citation type="submission" date="2013-03" db="EMBL/GenBank/DDBJ databases">
        <title>The Genome Sequence of Enterococcus raffinosus ATCC_49464 (PacBio/Illumina hybrid assembly).</title>
        <authorList>
            <consortium name="The Broad Institute Genomics Platform"/>
            <consortium name="The Broad Institute Genome Sequencing Center for Infectious Disease"/>
            <person name="Earl A."/>
            <person name="Russ C."/>
            <person name="Gilmore M."/>
            <person name="Surin D."/>
            <person name="Walker B."/>
            <person name="Young S."/>
            <person name="Zeng Q."/>
            <person name="Gargeya S."/>
            <person name="Fitzgerald M."/>
            <person name="Haas B."/>
            <person name="Abouelleil A."/>
            <person name="Allen A.W."/>
            <person name="Alvarado L."/>
            <person name="Arachchi H.M."/>
            <person name="Berlin A.M."/>
            <person name="Chapman S.B."/>
            <person name="Gainer-Dewar J."/>
            <person name="Goldberg J."/>
            <person name="Griggs A."/>
            <person name="Gujja S."/>
            <person name="Hansen M."/>
            <person name="Howarth C."/>
            <person name="Imamovic A."/>
            <person name="Ireland A."/>
            <person name="Larimer J."/>
            <person name="McCowan C."/>
            <person name="Murphy C."/>
            <person name="Pearson M."/>
            <person name="Poon T.W."/>
            <person name="Priest M."/>
            <person name="Roberts A."/>
            <person name="Saif S."/>
            <person name="Shea T."/>
            <person name="Sisk P."/>
            <person name="Sykes S."/>
            <person name="Wortman J."/>
            <person name="Nusbaum C."/>
            <person name="Birren B."/>
        </authorList>
    </citation>
    <scope>NUCLEOTIDE SEQUENCE [LARGE SCALE GENOMIC DNA]</scope>
    <source>
        <strain evidence="2 4">ATCC 49464</strain>
    </source>
</reference>
<gene>
    <name evidence="2" type="ORF">I590_00739</name>
    <name evidence="1" type="ORF">UAK_03998</name>
</gene>
<organism evidence="1 3">
    <name type="scientific">Enterococcus raffinosus ATCC 49464</name>
    <dbReference type="NCBI Taxonomy" id="1158602"/>
    <lineage>
        <taxon>Bacteria</taxon>
        <taxon>Bacillati</taxon>
        <taxon>Bacillota</taxon>
        <taxon>Bacilli</taxon>
        <taxon>Lactobacillales</taxon>
        <taxon>Enterococcaceae</taxon>
        <taxon>Enterococcus</taxon>
    </lineage>
</organism>
<comment type="caution">
    <text evidence="1">The sequence shown here is derived from an EMBL/GenBank/DDBJ whole genome shotgun (WGS) entry which is preliminary data.</text>
</comment>
<name>R2NT42_9ENTE</name>
<dbReference type="AlphaFoldDB" id="R2NT42"/>
<keyword evidence="4" id="KW-1185">Reference proteome</keyword>
<sequence>MFCFEMKEPLKNKRALFYEKGVNLLELLYKNLYTIVSN</sequence>
<protein>
    <submittedName>
        <fullName evidence="1">Uncharacterized protein</fullName>
    </submittedName>
</protein>
<evidence type="ECO:0000313" key="2">
    <source>
        <dbReference type="EMBL" id="EOT82314.1"/>
    </source>
</evidence>